<protein>
    <submittedName>
        <fullName evidence="2">Spermidine N(1)-acetyltransferase</fullName>
        <ecNumber evidence="2">2.3.1.57</ecNumber>
    </submittedName>
</protein>
<dbReference type="Gene3D" id="3.40.630.30">
    <property type="match status" value="1"/>
</dbReference>
<evidence type="ECO:0000313" key="2">
    <source>
        <dbReference type="EMBL" id="QKF52440.1"/>
    </source>
</evidence>
<dbReference type="Proteomes" id="UP000501989">
    <property type="component" value="Chromosome"/>
</dbReference>
<dbReference type="AlphaFoldDB" id="A0A6M8MN61"/>
<dbReference type="InterPro" id="IPR020036">
    <property type="entry name" value="PseH"/>
</dbReference>
<dbReference type="PROSITE" id="PS51186">
    <property type="entry name" value="GNAT"/>
    <property type="match status" value="1"/>
</dbReference>
<dbReference type="EMBL" id="CP053746">
    <property type="protein sequence ID" value="QKF52440.1"/>
    <property type="molecule type" value="Genomic_DNA"/>
</dbReference>
<dbReference type="NCBIfam" id="TIGR03585">
    <property type="entry name" value="PseH"/>
    <property type="match status" value="1"/>
</dbReference>
<gene>
    <name evidence="2" type="ORF">FX982_03425</name>
</gene>
<organism evidence="2 3">
    <name type="scientific">Pseudomonas graminis</name>
    <dbReference type="NCBI Taxonomy" id="158627"/>
    <lineage>
        <taxon>Bacteria</taxon>
        <taxon>Pseudomonadati</taxon>
        <taxon>Pseudomonadota</taxon>
        <taxon>Gammaproteobacteria</taxon>
        <taxon>Pseudomonadales</taxon>
        <taxon>Pseudomonadaceae</taxon>
        <taxon>Pseudomonas</taxon>
    </lineage>
</organism>
<dbReference type="GO" id="GO:0004145">
    <property type="term" value="F:diamine N-acetyltransferase activity"/>
    <property type="evidence" value="ECO:0007669"/>
    <property type="project" value="UniProtKB-EC"/>
</dbReference>
<dbReference type="InterPro" id="IPR016181">
    <property type="entry name" value="Acyl_CoA_acyltransferase"/>
</dbReference>
<dbReference type="Pfam" id="PF13302">
    <property type="entry name" value="Acetyltransf_3"/>
    <property type="match status" value="1"/>
</dbReference>
<keyword evidence="3" id="KW-1185">Reference proteome</keyword>
<evidence type="ECO:0000313" key="3">
    <source>
        <dbReference type="Proteomes" id="UP000501989"/>
    </source>
</evidence>
<dbReference type="PANTHER" id="PTHR43415:SF3">
    <property type="entry name" value="GNAT-FAMILY ACETYLTRANSFERASE"/>
    <property type="match status" value="1"/>
</dbReference>
<dbReference type="SUPFAM" id="SSF55729">
    <property type="entry name" value="Acyl-CoA N-acyltransferases (Nat)"/>
    <property type="match status" value="1"/>
</dbReference>
<dbReference type="KEGG" id="pgg:FX982_03425"/>
<evidence type="ECO:0000259" key="1">
    <source>
        <dbReference type="PROSITE" id="PS51186"/>
    </source>
</evidence>
<feature type="domain" description="N-acetyltransferase" evidence="1">
    <location>
        <begin position="4"/>
        <end position="155"/>
    </location>
</feature>
<dbReference type="RefSeq" id="WP_172611739.1">
    <property type="nucleotide sequence ID" value="NZ_CP053746.1"/>
</dbReference>
<keyword evidence="2" id="KW-0012">Acyltransferase</keyword>
<reference evidence="3" key="1">
    <citation type="submission" date="2019-12" db="EMBL/GenBank/DDBJ databases">
        <title>Endophytic bacteria associated with Panax ginseng seedlings.</title>
        <authorList>
            <person name="Park J.M."/>
            <person name="Shin R."/>
            <person name="Jo S.H."/>
        </authorList>
    </citation>
    <scope>NUCLEOTIDE SEQUENCE [LARGE SCALE GENOMIC DNA]</scope>
    <source>
        <strain evidence="3">PgKB30</strain>
    </source>
</reference>
<proteinExistence type="predicted"/>
<keyword evidence="2" id="KW-0808">Transferase</keyword>
<dbReference type="PANTHER" id="PTHR43415">
    <property type="entry name" value="SPERMIDINE N(1)-ACETYLTRANSFERASE"/>
    <property type="match status" value="1"/>
</dbReference>
<name>A0A6M8MN61_9PSED</name>
<dbReference type="EC" id="2.3.1.57" evidence="2"/>
<dbReference type="InterPro" id="IPR000182">
    <property type="entry name" value="GNAT_dom"/>
</dbReference>
<accession>A0A6M8MN61</accession>
<sequence>MNIVPILELPVDQQAHVRQLRNQPDVRKFMYTDHEISEAEHLSWLETLRASSRQQVFVVLIEGAAAGVVSLSAINTTHRTADWAFYLDTTLQGKGLGSQVELWMLDHAFGAVALEKLNCEVLEINPAVIKMHQKFGFVIEGVRRENIIRDGKRVGVVLLGITKTEWQTQRPKVLAAVERIAGRR</sequence>